<dbReference type="PANTHER" id="PTHR30204:SF96">
    <property type="entry name" value="CHROMOSOME-ANCHORING PROTEIN RACA"/>
    <property type="match status" value="1"/>
</dbReference>
<dbReference type="RefSeq" id="WP_270453803.1">
    <property type="nucleotide sequence ID" value="NZ_JADPIE010000003.1"/>
</dbReference>
<evidence type="ECO:0000259" key="3">
    <source>
        <dbReference type="PROSITE" id="PS50937"/>
    </source>
</evidence>
<organism evidence="4 5">
    <name type="scientific">Halonatronomonas betaini</name>
    <dbReference type="NCBI Taxonomy" id="2778430"/>
    <lineage>
        <taxon>Bacteria</taxon>
        <taxon>Bacillati</taxon>
        <taxon>Bacillota</taxon>
        <taxon>Clostridia</taxon>
        <taxon>Halanaerobiales</taxon>
        <taxon>Halarsenatibacteraceae</taxon>
        <taxon>Halonatronomonas</taxon>
    </lineage>
</organism>
<evidence type="ECO:0000256" key="2">
    <source>
        <dbReference type="SAM" id="Coils"/>
    </source>
</evidence>
<name>A0A931AUG0_9FIRM</name>
<feature type="domain" description="HTH merR-type" evidence="3">
    <location>
        <begin position="1"/>
        <end position="67"/>
    </location>
</feature>
<protein>
    <submittedName>
        <fullName evidence="4">MerR family transcriptional regulator</fullName>
    </submittedName>
</protein>
<dbReference type="InterPro" id="IPR000551">
    <property type="entry name" value="MerR-type_HTH_dom"/>
</dbReference>
<dbReference type="InterPro" id="IPR009061">
    <property type="entry name" value="DNA-bd_dom_put_sf"/>
</dbReference>
<reference evidence="4" key="1">
    <citation type="submission" date="2020-11" db="EMBL/GenBank/DDBJ databases">
        <title>Halonatronomonas betainensis gen. nov., sp. nov. a novel haloalkaliphilic representative of the family Halanaerobiacae capable of betaine degradation.</title>
        <authorList>
            <person name="Boltyanskaya Y."/>
            <person name="Kevbrin V."/>
            <person name="Detkova E."/>
            <person name="Grouzdev D.S."/>
            <person name="Koziaeva V."/>
            <person name="Zhilina T."/>
        </authorList>
    </citation>
    <scope>NUCLEOTIDE SEQUENCE</scope>
    <source>
        <strain evidence="4">Z-7014</strain>
    </source>
</reference>
<sequence>MLISDFAEKTGLSIDTLRYYDKIDLLVPERRDGNRWYTEQDLKKAEEIDYLKSLHFTLDEIQVILLLDRKLDERMEEGLSKTEVIKEEEKTFQNMKSMLEEKYQEVIAEEEKIKQAKKLLSELKEKLNRLDQ</sequence>
<evidence type="ECO:0000256" key="1">
    <source>
        <dbReference type="ARBA" id="ARBA00023125"/>
    </source>
</evidence>
<accession>A0A931AUG0</accession>
<dbReference type="Gene3D" id="1.10.1660.10">
    <property type="match status" value="1"/>
</dbReference>
<dbReference type="PANTHER" id="PTHR30204">
    <property type="entry name" value="REDOX-CYCLING DRUG-SENSING TRANSCRIPTIONAL ACTIVATOR SOXR"/>
    <property type="match status" value="1"/>
</dbReference>
<dbReference type="EMBL" id="JADPIE010000003">
    <property type="protein sequence ID" value="MBF8436884.1"/>
    <property type="molecule type" value="Genomic_DNA"/>
</dbReference>
<keyword evidence="2" id="KW-0175">Coiled coil</keyword>
<feature type="coiled-coil region" evidence="2">
    <location>
        <begin position="85"/>
        <end position="126"/>
    </location>
</feature>
<evidence type="ECO:0000313" key="5">
    <source>
        <dbReference type="Proteomes" id="UP000621436"/>
    </source>
</evidence>
<dbReference type="GO" id="GO:0003700">
    <property type="term" value="F:DNA-binding transcription factor activity"/>
    <property type="evidence" value="ECO:0007669"/>
    <property type="project" value="InterPro"/>
</dbReference>
<gene>
    <name evidence="4" type="ORF">I0Q91_07340</name>
</gene>
<keyword evidence="5" id="KW-1185">Reference proteome</keyword>
<dbReference type="Pfam" id="PF13411">
    <property type="entry name" value="MerR_1"/>
    <property type="match status" value="1"/>
</dbReference>
<evidence type="ECO:0000313" key="4">
    <source>
        <dbReference type="EMBL" id="MBF8436884.1"/>
    </source>
</evidence>
<dbReference type="InterPro" id="IPR047057">
    <property type="entry name" value="MerR_fam"/>
</dbReference>
<dbReference type="AlphaFoldDB" id="A0A931AUG0"/>
<dbReference type="GO" id="GO:0003677">
    <property type="term" value="F:DNA binding"/>
    <property type="evidence" value="ECO:0007669"/>
    <property type="project" value="UniProtKB-KW"/>
</dbReference>
<dbReference type="SMART" id="SM00422">
    <property type="entry name" value="HTH_MERR"/>
    <property type="match status" value="1"/>
</dbReference>
<dbReference type="PROSITE" id="PS50937">
    <property type="entry name" value="HTH_MERR_2"/>
    <property type="match status" value="1"/>
</dbReference>
<dbReference type="PROSITE" id="PS00552">
    <property type="entry name" value="HTH_MERR_1"/>
    <property type="match status" value="1"/>
</dbReference>
<dbReference type="SUPFAM" id="SSF46955">
    <property type="entry name" value="Putative DNA-binding domain"/>
    <property type="match status" value="1"/>
</dbReference>
<comment type="caution">
    <text evidence="4">The sequence shown here is derived from an EMBL/GenBank/DDBJ whole genome shotgun (WGS) entry which is preliminary data.</text>
</comment>
<proteinExistence type="predicted"/>
<keyword evidence="1" id="KW-0238">DNA-binding</keyword>
<dbReference type="Proteomes" id="UP000621436">
    <property type="component" value="Unassembled WGS sequence"/>
</dbReference>